<feature type="compositionally biased region" description="Polar residues" evidence="1">
    <location>
        <begin position="418"/>
        <end position="451"/>
    </location>
</feature>
<gene>
    <name evidence="2" type="ORF">BDV35DRAFT_398730</name>
</gene>
<evidence type="ECO:0000313" key="2">
    <source>
        <dbReference type="EMBL" id="KAB8240340.1"/>
    </source>
</evidence>
<feature type="compositionally biased region" description="Polar residues" evidence="1">
    <location>
        <begin position="498"/>
        <end position="511"/>
    </location>
</feature>
<protein>
    <submittedName>
        <fullName evidence="2">Uncharacterized protein</fullName>
    </submittedName>
</protein>
<organism evidence="2">
    <name type="scientific">Aspergillus flavus</name>
    <dbReference type="NCBI Taxonomy" id="5059"/>
    <lineage>
        <taxon>Eukaryota</taxon>
        <taxon>Fungi</taxon>
        <taxon>Dikarya</taxon>
        <taxon>Ascomycota</taxon>
        <taxon>Pezizomycotina</taxon>
        <taxon>Eurotiomycetes</taxon>
        <taxon>Eurotiomycetidae</taxon>
        <taxon>Eurotiales</taxon>
        <taxon>Aspergillaceae</taxon>
        <taxon>Aspergillus</taxon>
        <taxon>Aspergillus subgen. Circumdati</taxon>
    </lineage>
</organism>
<feature type="compositionally biased region" description="Polar residues" evidence="1">
    <location>
        <begin position="322"/>
        <end position="332"/>
    </location>
</feature>
<feature type="compositionally biased region" description="Polar residues" evidence="1">
    <location>
        <begin position="347"/>
        <end position="363"/>
    </location>
</feature>
<feature type="region of interest" description="Disordered" evidence="1">
    <location>
        <begin position="409"/>
        <end position="516"/>
    </location>
</feature>
<sequence>MGSMIDRDQDKPLPPEPLFSYAYASYNRRDKVGSDLNKPLPPEPEQKSSLLFPEPVPSFLRVGSSSTELSRFSYTYARYNGRDKHKSWRTSAALLLLASSNKSPQSRDQYQRLADILAYEPILDACKLLGAVYSTLERKSDSQRLSKIEEVMGTAMCDHGSTSLVSFYFVEVCQRRKAGPRPLHPLYIWIWVFYVRGPIELGEGCYIRGMPWSDKEITPEFIQKRLDWLDENVWNLERILAELDDPQVQTKEVLPLTRLLYNKYGPSKVEEAKGHARKICNKWNVEAVTASMKLGERNRWPNMIIYNIIYILRDLLGDNKSVDAQSSHSGETFYTAPPPIELPSEGHGTQESNVENAPDQNGSLVEGGSRQDPANEAEQRTFSTLLAEPSEPPDSTENLAEQPSELARLEDAHRESTSELSGNIFGSTEAGDSTGSDQEQGQVSEGGSAQGLSPYDSVASAERKGQEQPAPLAVPESPQSQEHCSVKPAQPSPKEAGQSGSVESRNSTRVPLNTEKVKPITLAHIQGGRGCMAVHKA</sequence>
<feature type="region of interest" description="Disordered" evidence="1">
    <location>
        <begin position="322"/>
        <end position="378"/>
    </location>
</feature>
<reference evidence="2" key="1">
    <citation type="submission" date="2019-04" db="EMBL/GenBank/DDBJ databases">
        <title>Friends and foes A comparative genomics study of 23 Aspergillus species from section Flavi.</title>
        <authorList>
            <consortium name="DOE Joint Genome Institute"/>
            <person name="Kjaerbolling I."/>
            <person name="Vesth T."/>
            <person name="Frisvad J.C."/>
            <person name="Nybo J.L."/>
            <person name="Theobald S."/>
            <person name="Kildgaard S."/>
            <person name="Isbrandt T."/>
            <person name="Kuo A."/>
            <person name="Sato A."/>
            <person name="Lyhne E.K."/>
            <person name="Kogle M.E."/>
            <person name="Wiebenga A."/>
            <person name="Kun R.S."/>
            <person name="Lubbers R.J."/>
            <person name="Makela M.R."/>
            <person name="Barry K."/>
            <person name="Chovatia M."/>
            <person name="Clum A."/>
            <person name="Daum C."/>
            <person name="Haridas S."/>
            <person name="He G."/>
            <person name="LaButti K."/>
            <person name="Lipzen A."/>
            <person name="Mondo S."/>
            <person name="Riley R."/>
            <person name="Salamov A."/>
            <person name="Simmons B.A."/>
            <person name="Magnuson J.K."/>
            <person name="Henrissat B."/>
            <person name="Mortensen U.H."/>
            <person name="Larsen T.O."/>
            <person name="Devries R.P."/>
            <person name="Grigoriev I.V."/>
            <person name="Machida M."/>
            <person name="Baker S.E."/>
            <person name="Andersen M.R."/>
        </authorList>
    </citation>
    <scope>NUCLEOTIDE SEQUENCE [LARGE SCALE GENOMIC DNA]</scope>
    <source>
        <strain evidence="2">CBS 121.62</strain>
    </source>
</reference>
<evidence type="ECO:0000256" key="1">
    <source>
        <dbReference type="SAM" id="MobiDB-lite"/>
    </source>
</evidence>
<accession>A0A5N6GGP7</accession>
<dbReference type="EMBL" id="ML734751">
    <property type="protein sequence ID" value="KAB8240340.1"/>
    <property type="molecule type" value="Genomic_DNA"/>
</dbReference>
<name>A0A5N6GGP7_ASPFL</name>
<feature type="region of interest" description="Disordered" evidence="1">
    <location>
        <begin position="32"/>
        <end position="51"/>
    </location>
</feature>
<dbReference type="AlphaFoldDB" id="A0A5N6GGP7"/>
<dbReference type="Proteomes" id="UP000325434">
    <property type="component" value="Unassembled WGS sequence"/>
</dbReference>
<proteinExistence type="predicted"/>